<organism evidence="6 7">
    <name type="scientific">Solanum verrucosum</name>
    <dbReference type="NCBI Taxonomy" id="315347"/>
    <lineage>
        <taxon>Eukaryota</taxon>
        <taxon>Viridiplantae</taxon>
        <taxon>Streptophyta</taxon>
        <taxon>Embryophyta</taxon>
        <taxon>Tracheophyta</taxon>
        <taxon>Spermatophyta</taxon>
        <taxon>Magnoliopsida</taxon>
        <taxon>eudicotyledons</taxon>
        <taxon>Gunneridae</taxon>
        <taxon>Pentapetalae</taxon>
        <taxon>asterids</taxon>
        <taxon>lamiids</taxon>
        <taxon>Solanales</taxon>
        <taxon>Solanaceae</taxon>
        <taxon>Solanoideae</taxon>
        <taxon>Solaneae</taxon>
        <taxon>Solanum</taxon>
    </lineage>
</organism>
<dbReference type="Proteomes" id="UP001234989">
    <property type="component" value="Chromosome 8"/>
</dbReference>
<keyword evidence="4" id="KW-0547">Nucleotide-binding</keyword>
<gene>
    <name evidence="6" type="ORF">MTR67_034280</name>
</gene>
<evidence type="ECO:0000256" key="5">
    <source>
        <dbReference type="SAM" id="Phobius"/>
    </source>
</evidence>
<protein>
    <recommendedName>
        <fullName evidence="8">Apyrase</fullName>
    </recommendedName>
</protein>
<evidence type="ECO:0000256" key="1">
    <source>
        <dbReference type="ARBA" id="ARBA00009283"/>
    </source>
</evidence>
<dbReference type="Pfam" id="PF01150">
    <property type="entry name" value="GDA1_CD39"/>
    <property type="match status" value="2"/>
</dbReference>
<dbReference type="GO" id="GO:0017110">
    <property type="term" value="F:nucleoside diphosphate phosphatase activity"/>
    <property type="evidence" value="ECO:0007669"/>
    <property type="project" value="TreeGrafter"/>
</dbReference>
<reference evidence="6" key="1">
    <citation type="submission" date="2023-08" db="EMBL/GenBank/DDBJ databases">
        <title>A de novo genome assembly of Solanum verrucosum Schlechtendal, a Mexican diploid species geographically isolated from the other diploid A-genome species in potato relatives.</title>
        <authorList>
            <person name="Hosaka K."/>
        </authorList>
    </citation>
    <scope>NUCLEOTIDE SEQUENCE</scope>
    <source>
        <tissue evidence="6">Young leaves</tissue>
    </source>
</reference>
<dbReference type="Gene3D" id="3.30.420.40">
    <property type="match status" value="1"/>
</dbReference>
<evidence type="ECO:0000313" key="7">
    <source>
        <dbReference type="Proteomes" id="UP001234989"/>
    </source>
</evidence>
<dbReference type="Gene3D" id="3.30.420.150">
    <property type="entry name" value="Exopolyphosphatase. Domain 2"/>
    <property type="match status" value="1"/>
</dbReference>
<feature type="binding site" evidence="4">
    <location>
        <begin position="392"/>
        <end position="396"/>
    </location>
    <ligand>
        <name>ATP</name>
        <dbReference type="ChEBI" id="CHEBI:30616"/>
    </ligand>
</feature>
<dbReference type="AlphaFoldDB" id="A0AAF0ZK74"/>
<dbReference type="GO" id="GO:0005524">
    <property type="term" value="F:ATP binding"/>
    <property type="evidence" value="ECO:0007669"/>
    <property type="project" value="UniProtKB-KW"/>
</dbReference>
<dbReference type="PANTHER" id="PTHR11782">
    <property type="entry name" value="ADENOSINE/GUANOSINE DIPHOSPHATASE"/>
    <property type="match status" value="1"/>
</dbReference>
<evidence type="ECO:0000256" key="2">
    <source>
        <dbReference type="ARBA" id="ARBA00022801"/>
    </source>
</evidence>
<keyword evidence="5" id="KW-0472">Membrane</keyword>
<name>A0AAF0ZK74_SOLVR</name>
<dbReference type="EMBL" id="CP133619">
    <property type="protein sequence ID" value="WMV40895.1"/>
    <property type="molecule type" value="Genomic_DNA"/>
</dbReference>
<keyword evidence="5" id="KW-1133">Transmembrane helix</keyword>
<dbReference type="InterPro" id="IPR000407">
    <property type="entry name" value="GDA1_CD39_NTPase"/>
</dbReference>
<keyword evidence="2" id="KW-0378">Hydrolase</keyword>
<evidence type="ECO:0008006" key="8">
    <source>
        <dbReference type="Google" id="ProtNLM"/>
    </source>
</evidence>
<accession>A0AAF0ZK74</accession>
<keyword evidence="4" id="KW-0067">ATP-binding</keyword>
<evidence type="ECO:0000313" key="6">
    <source>
        <dbReference type="EMBL" id="WMV40895.1"/>
    </source>
</evidence>
<keyword evidence="5" id="KW-0812">Transmembrane</keyword>
<dbReference type="GO" id="GO:0009134">
    <property type="term" value="P:nucleoside diphosphate catabolic process"/>
    <property type="evidence" value="ECO:0007669"/>
    <property type="project" value="TreeGrafter"/>
</dbReference>
<comment type="similarity">
    <text evidence="1">Belongs to the GDA1/CD39 NTPase family.</text>
</comment>
<proteinExistence type="inferred from homology"/>
<evidence type="ECO:0000256" key="4">
    <source>
        <dbReference type="PIRSR" id="PIRSR600407-2"/>
    </source>
</evidence>
<dbReference type="GO" id="GO:0016020">
    <property type="term" value="C:membrane"/>
    <property type="evidence" value="ECO:0007669"/>
    <property type="project" value="TreeGrafter"/>
</dbReference>
<dbReference type="PANTHER" id="PTHR11782:SF97">
    <property type="entry name" value="APYRASE 1-LIKE"/>
    <property type="match status" value="1"/>
</dbReference>
<keyword evidence="7" id="KW-1185">Reference proteome</keyword>
<evidence type="ECO:0000256" key="3">
    <source>
        <dbReference type="PIRSR" id="PIRSR600407-1"/>
    </source>
</evidence>
<dbReference type="FunFam" id="3.30.420.150:FF:000008">
    <property type="entry name" value="Apyrase 1"/>
    <property type="match status" value="1"/>
</dbReference>
<sequence length="640" mass="70894">MQQEDPIQMEHEKMLKRNRQQHGDSFSDKIHRYRGVILVISVPMLLICFVLFVMPTNYSDSMGSVNRKFSPKFGSRNYAVIFDAGSSGSRVHVFCFDQHLDLVPIGDDLELFLQKKPGLSAFASDPASAAKSLQSLLEKAEDVVPMDLRSNTPVRIGATAGLRQLGGNTSDKILQAVRDFLKSKSSLKSKGSWVTVLDGSQEGAYQWIPERSSGYDLLSRIIFWWLLNELYSLFGDMLREDIMNTLQCFHYHEVFERSFNATDVALNPKKVGASELWDFRPTSLTKRRLRQGDALTPFLFILAKVGKMSTVYIGMPLDNLSYTNSSFSVPLLCGHNVSVGVASSLWGRILRWFGVEWVVPGTVKDSTVTINYLLGNLGRKFSDTVGVVDLGGGSVQMAYAISESDAQKAPKLSVGEDAYVQEMYLKGVKYYLYVHSYLRYGLLAARAEILKVTKESGSPCILTGHHGSYKYGGKVYPASTMSEGSSMTKCRLVALKALKVNESTCTHMKCTFGGVWNGGGGAGQKNMFVASFFFDRAVEVGFVDPNVAVAKVRPIDFESAARRACDTRLDDAKATFPSVEPDNLPYLCMDLVYQYTLLVDGFGLDARQEMTLVKKVKYKNSLVEAAWPLGSAIEVASSMN</sequence>
<feature type="active site" description="Proton acceptor" evidence="3">
    <location>
        <position position="202"/>
    </location>
</feature>
<feature type="transmembrane region" description="Helical" evidence="5">
    <location>
        <begin position="35"/>
        <end position="54"/>
    </location>
</feature>